<proteinExistence type="predicted"/>
<accession>A0ABQ9JLW0</accession>
<name>A0ABQ9JLW0_9CUCU</name>
<comment type="caution">
    <text evidence="2">The sequence shown here is derived from an EMBL/GenBank/DDBJ whole genome shotgun (WGS) entry which is preliminary data.</text>
</comment>
<protein>
    <recommendedName>
        <fullName evidence="1">THAP9-like helix-turn-helix domain-containing protein</fullName>
    </recommendedName>
</protein>
<dbReference type="InterPro" id="IPR021896">
    <property type="entry name" value="THAP9-like_HTH"/>
</dbReference>
<evidence type="ECO:0000259" key="1">
    <source>
        <dbReference type="Pfam" id="PF12017"/>
    </source>
</evidence>
<feature type="domain" description="THAP9-like helix-turn-helix" evidence="1">
    <location>
        <begin position="18"/>
        <end position="75"/>
    </location>
</feature>
<gene>
    <name evidence="2" type="ORF">NQ317_010066</name>
</gene>
<evidence type="ECO:0000313" key="2">
    <source>
        <dbReference type="EMBL" id="KAJ8978608.1"/>
    </source>
</evidence>
<sequence>MDRIVFNKYLFFYANLEPIPKALLTHSQTLKKKCHEFPLSLKVFASTMACLSPKAFAYLRKVFPCLPNPASLRRWDGNADVQQGVCDAVAEVLDDEDKKRKKRKIPSKVIVDNVSNEADAGDYDESNVYHDHADVDQDSGKALFEVLEKVMHSQHLSEQTTRSAPWIITKMFLLKIQNMLSENQLNISDKKNMGKT</sequence>
<reference evidence="2" key="1">
    <citation type="journal article" date="2023" name="Insect Mol. Biol.">
        <title>Genome sequencing provides insights into the evolution of gene families encoding plant cell wall-degrading enzymes in longhorned beetles.</title>
        <authorList>
            <person name="Shin N.R."/>
            <person name="Okamura Y."/>
            <person name="Kirsch R."/>
            <person name="Pauchet Y."/>
        </authorList>
    </citation>
    <scope>NUCLEOTIDE SEQUENCE</scope>
    <source>
        <strain evidence="2">MMC_N1</strain>
    </source>
</reference>
<dbReference type="Proteomes" id="UP001162164">
    <property type="component" value="Unassembled WGS sequence"/>
</dbReference>
<dbReference type="Pfam" id="PF12017">
    <property type="entry name" value="Tnp_P_element"/>
    <property type="match status" value="1"/>
</dbReference>
<keyword evidence="3" id="KW-1185">Reference proteome</keyword>
<organism evidence="2 3">
    <name type="scientific">Molorchus minor</name>
    <dbReference type="NCBI Taxonomy" id="1323400"/>
    <lineage>
        <taxon>Eukaryota</taxon>
        <taxon>Metazoa</taxon>
        <taxon>Ecdysozoa</taxon>
        <taxon>Arthropoda</taxon>
        <taxon>Hexapoda</taxon>
        <taxon>Insecta</taxon>
        <taxon>Pterygota</taxon>
        <taxon>Neoptera</taxon>
        <taxon>Endopterygota</taxon>
        <taxon>Coleoptera</taxon>
        <taxon>Polyphaga</taxon>
        <taxon>Cucujiformia</taxon>
        <taxon>Chrysomeloidea</taxon>
        <taxon>Cerambycidae</taxon>
        <taxon>Lamiinae</taxon>
        <taxon>Monochamini</taxon>
        <taxon>Molorchus</taxon>
    </lineage>
</organism>
<evidence type="ECO:0000313" key="3">
    <source>
        <dbReference type="Proteomes" id="UP001162164"/>
    </source>
</evidence>
<dbReference type="EMBL" id="JAPWTJ010000418">
    <property type="protein sequence ID" value="KAJ8978608.1"/>
    <property type="molecule type" value="Genomic_DNA"/>
</dbReference>